<dbReference type="InterPro" id="IPR050911">
    <property type="entry name" value="DRAM/TMEM150_Autophagy_Mod"/>
</dbReference>
<evidence type="ECO:0000256" key="4">
    <source>
        <dbReference type="ARBA" id="ARBA00022989"/>
    </source>
</evidence>
<dbReference type="EMBL" id="CACRXK020006510">
    <property type="protein sequence ID" value="CAB4009603.1"/>
    <property type="molecule type" value="Genomic_DNA"/>
</dbReference>
<dbReference type="OrthoDB" id="191706at2759"/>
<evidence type="ECO:0000256" key="5">
    <source>
        <dbReference type="ARBA" id="ARBA00023136"/>
    </source>
</evidence>
<organism evidence="7 8">
    <name type="scientific">Paramuricea clavata</name>
    <name type="common">Red gorgonian</name>
    <name type="synonym">Violescent sea-whip</name>
    <dbReference type="NCBI Taxonomy" id="317549"/>
    <lineage>
        <taxon>Eukaryota</taxon>
        <taxon>Metazoa</taxon>
        <taxon>Cnidaria</taxon>
        <taxon>Anthozoa</taxon>
        <taxon>Octocorallia</taxon>
        <taxon>Malacalcyonacea</taxon>
        <taxon>Plexauridae</taxon>
        <taxon>Paramuricea</taxon>
    </lineage>
</organism>
<sequence>MSQRCCTADLLPVCFSGILLMTISISFVIAVAQSDITPWFPAISDTATKSPESNVFSQFVNISTFIGFALVYVRYLQVKRDVSYLMGSRAILKLNRHTLLFGLLSILGASIVANFPETEVEAVHDVGAGIFFILGNVYAWIQVCMSYRMKKFGLVTSCVCTVRTVVSVVSTLSLVAFLILSSYAVRLWHGNKLYWHSDDPGYTVHVVGNAFEWLLVFNFLILMLTFTKELSNSRLEIKLVGYRDSYEPIPVST</sequence>
<dbReference type="PANTHER" id="PTHR21324:SF2">
    <property type="entry name" value="EG:22E5.9 PROTEIN"/>
    <property type="match status" value="1"/>
</dbReference>
<dbReference type="AlphaFoldDB" id="A0A6S7HZL3"/>
<protein>
    <recommendedName>
        <fullName evidence="6">CWH43-like N-terminal domain-containing protein</fullName>
    </recommendedName>
</protein>
<name>A0A6S7HZL3_PARCT</name>
<reference evidence="7" key="1">
    <citation type="submission" date="2020-04" db="EMBL/GenBank/DDBJ databases">
        <authorList>
            <person name="Alioto T."/>
            <person name="Alioto T."/>
            <person name="Gomez Garrido J."/>
        </authorList>
    </citation>
    <scope>NUCLEOTIDE SEQUENCE</scope>
    <source>
        <strain evidence="7">A484AB</strain>
    </source>
</reference>
<evidence type="ECO:0000256" key="3">
    <source>
        <dbReference type="ARBA" id="ARBA00022692"/>
    </source>
</evidence>
<gene>
    <name evidence="7" type="ORF">PACLA_8A049715</name>
</gene>
<keyword evidence="4" id="KW-1133">Transmembrane helix</keyword>
<accession>A0A6S7HZL3</accession>
<comment type="caution">
    <text evidence="7">The sequence shown here is derived from an EMBL/GenBank/DDBJ whole genome shotgun (WGS) entry which is preliminary data.</text>
</comment>
<dbReference type="InterPro" id="IPR019402">
    <property type="entry name" value="CWH43_N"/>
</dbReference>
<evidence type="ECO:0000313" key="8">
    <source>
        <dbReference type="Proteomes" id="UP001152795"/>
    </source>
</evidence>
<dbReference type="Pfam" id="PF10277">
    <property type="entry name" value="Frag1"/>
    <property type="match status" value="1"/>
</dbReference>
<dbReference type="GO" id="GO:0012505">
    <property type="term" value="C:endomembrane system"/>
    <property type="evidence" value="ECO:0007669"/>
    <property type="project" value="UniProtKB-SubCell"/>
</dbReference>
<comment type="similarity">
    <text evidence="2">Belongs to the DRAM/TMEM150 family.</text>
</comment>
<evidence type="ECO:0000259" key="6">
    <source>
        <dbReference type="Pfam" id="PF10277"/>
    </source>
</evidence>
<evidence type="ECO:0000256" key="2">
    <source>
        <dbReference type="ARBA" id="ARBA00006565"/>
    </source>
</evidence>
<keyword evidence="5" id="KW-0472">Membrane</keyword>
<feature type="domain" description="CWH43-like N-terminal" evidence="6">
    <location>
        <begin position="10"/>
        <end position="231"/>
    </location>
</feature>
<comment type="subcellular location">
    <subcellularLocation>
        <location evidence="1">Endomembrane system</location>
        <topology evidence="1">Multi-pass membrane protein</topology>
    </subcellularLocation>
</comment>
<keyword evidence="3" id="KW-0812">Transmembrane</keyword>
<keyword evidence="8" id="KW-1185">Reference proteome</keyword>
<evidence type="ECO:0000256" key="1">
    <source>
        <dbReference type="ARBA" id="ARBA00004127"/>
    </source>
</evidence>
<dbReference type="PANTHER" id="PTHR21324">
    <property type="entry name" value="FASTING-INDUCIBLE INTEGRAL MEMBRANE PROTEIN TM6P1-RELATED"/>
    <property type="match status" value="1"/>
</dbReference>
<proteinExistence type="inferred from homology"/>
<dbReference type="Proteomes" id="UP001152795">
    <property type="component" value="Unassembled WGS sequence"/>
</dbReference>
<evidence type="ECO:0000313" key="7">
    <source>
        <dbReference type="EMBL" id="CAB4009603.1"/>
    </source>
</evidence>